<dbReference type="Proteomes" id="UP000634660">
    <property type="component" value="Unassembled WGS sequence"/>
</dbReference>
<evidence type="ECO:0000313" key="6">
    <source>
        <dbReference type="Proteomes" id="UP000326831"/>
    </source>
</evidence>
<dbReference type="EMBL" id="BMVX01000007">
    <property type="protein sequence ID" value="GGZ62626.1"/>
    <property type="molecule type" value="Genomic_DNA"/>
</dbReference>
<dbReference type="GO" id="GO:0008610">
    <property type="term" value="P:lipid biosynthetic process"/>
    <property type="evidence" value="ECO:0007669"/>
    <property type="project" value="TreeGrafter"/>
</dbReference>
<protein>
    <submittedName>
        <fullName evidence="5">Thioesterase</fullName>
    </submittedName>
</protein>
<evidence type="ECO:0000313" key="5">
    <source>
        <dbReference type="EMBL" id="QEU77833.1"/>
    </source>
</evidence>
<dbReference type="KEGG" id="ssub:CP968_05670"/>
<sequence>MSVDASAAAGPKDLRARLAPVLPPDGTRPRRPRAGFTLVLLHHAGGSAASFAPFAHRFPADWDVLAVDLPGRMMATGERGCRSTGEAVDWLAPRLLPLLDGPYAVFGHSMGALVAYELSRRLSGQGAPPVWVGLSGAPAPGHRPGHDRRDLWPRERLVGFMRELGGTPEEVLAFPDVVDLMVRVLRGDLAVVDTYREHPGPPLACPVTVFTGADDPVATPAMTAPWSGRTTAATTACAWPGGHFYLFDHPDGVAARITRDVAGATGRPVRSAGVEAALSARTAGAGRLLVAE</sequence>
<reference evidence="5 6" key="2">
    <citation type="submission" date="2017-09" db="EMBL/GenBank/DDBJ databases">
        <authorList>
            <person name="Lee N."/>
            <person name="Cho B.-K."/>
        </authorList>
    </citation>
    <scope>NUCLEOTIDE SEQUENCE [LARGE SCALE GENOMIC DNA]</scope>
    <source>
        <strain evidence="5 6">ATCC 27467</strain>
    </source>
</reference>
<dbReference type="InterPro" id="IPR012223">
    <property type="entry name" value="TEII"/>
</dbReference>
<keyword evidence="2" id="KW-0378">Hydrolase</keyword>
<dbReference type="Gene3D" id="3.40.50.1820">
    <property type="entry name" value="alpha/beta hydrolase"/>
    <property type="match status" value="1"/>
</dbReference>
<dbReference type="SUPFAM" id="SSF53474">
    <property type="entry name" value="alpha/beta-Hydrolases"/>
    <property type="match status" value="1"/>
</dbReference>
<evidence type="ECO:0000256" key="1">
    <source>
        <dbReference type="ARBA" id="ARBA00007169"/>
    </source>
</evidence>
<dbReference type="InterPro" id="IPR001031">
    <property type="entry name" value="Thioesterase"/>
</dbReference>
<organism evidence="5 6">
    <name type="scientific">Streptomyces subrutilus</name>
    <dbReference type="NCBI Taxonomy" id="36818"/>
    <lineage>
        <taxon>Bacteria</taxon>
        <taxon>Bacillati</taxon>
        <taxon>Actinomycetota</taxon>
        <taxon>Actinomycetes</taxon>
        <taxon>Kitasatosporales</taxon>
        <taxon>Streptomycetaceae</taxon>
        <taxon>Streptomyces</taxon>
    </lineage>
</organism>
<evidence type="ECO:0000259" key="3">
    <source>
        <dbReference type="SMART" id="SM00824"/>
    </source>
</evidence>
<dbReference type="InterPro" id="IPR029058">
    <property type="entry name" value="AB_hydrolase_fold"/>
</dbReference>
<proteinExistence type="inferred from homology"/>
<name>A0A5P2UF10_9ACTN</name>
<gene>
    <name evidence="5" type="ORF">CP968_05670</name>
    <name evidence="4" type="ORF">GCM10010371_22600</name>
</gene>
<evidence type="ECO:0000256" key="2">
    <source>
        <dbReference type="ARBA" id="ARBA00022801"/>
    </source>
</evidence>
<feature type="domain" description="Thioesterase TesA-like" evidence="3">
    <location>
        <begin position="44"/>
        <end position="262"/>
    </location>
</feature>
<dbReference type="Pfam" id="PF00975">
    <property type="entry name" value="Thioesterase"/>
    <property type="match status" value="1"/>
</dbReference>
<dbReference type="GO" id="GO:0016787">
    <property type="term" value="F:hydrolase activity"/>
    <property type="evidence" value="ECO:0007669"/>
    <property type="project" value="UniProtKB-KW"/>
</dbReference>
<dbReference type="PANTHER" id="PTHR11487">
    <property type="entry name" value="THIOESTERASE"/>
    <property type="match status" value="1"/>
</dbReference>
<reference evidence="4" key="1">
    <citation type="journal article" date="2014" name="Int. J. Syst. Evol. Microbiol.">
        <title>Complete genome sequence of Corynebacterium casei LMG S-19264T (=DSM 44701T), isolated from a smear-ripened cheese.</title>
        <authorList>
            <consortium name="US DOE Joint Genome Institute (JGI-PGF)"/>
            <person name="Walter F."/>
            <person name="Albersmeier A."/>
            <person name="Kalinowski J."/>
            <person name="Ruckert C."/>
        </authorList>
    </citation>
    <scope>NUCLEOTIDE SEQUENCE</scope>
    <source>
        <strain evidence="4">JCM 4834</strain>
    </source>
</reference>
<dbReference type="InterPro" id="IPR020802">
    <property type="entry name" value="TesA-like"/>
</dbReference>
<reference evidence="4" key="3">
    <citation type="submission" date="2020-09" db="EMBL/GenBank/DDBJ databases">
        <authorList>
            <person name="Sun Q."/>
            <person name="Ohkuma M."/>
        </authorList>
    </citation>
    <scope>NUCLEOTIDE SEQUENCE</scope>
    <source>
        <strain evidence="4">JCM 4834</strain>
    </source>
</reference>
<accession>A0A5P2UF10</accession>
<dbReference type="PANTHER" id="PTHR11487:SF0">
    <property type="entry name" value="S-ACYL FATTY ACID SYNTHASE THIOESTERASE, MEDIUM CHAIN"/>
    <property type="match status" value="1"/>
</dbReference>
<keyword evidence="6" id="KW-1185">Reference proteome</keyword>
<dbReference type="Proteomes" id="UP000326831">
    <property type="component" value="Chromosome"/>
</dbReference>
<dbReference type="OrthoDB" id="8480037at2"/>
<dbReference type="AlphaFoldDB" id="A0A5P2UF10"/>
<evidence type="ECO:0000313" key="4">
    <source>
        <dbReference type="EMBL" id="GGZ62626.1"/>
    </source>
</evidence>
<dbReference type="EMBL" id="CP023701">
    <property type="protein sequence ID" value="QEU77833.1"/>
    <property type="molecule type" value="Genomic_DNA"/>
</dbReference>
<dbReference type="RefSeq" id="WP_150516934.1">
    <property type="nucleotide sequence ID" value="NZ_BMVX01000007.1"/>
</dbReference>
<comment type="similarity">
    <text evidence="1">Belongs to the thioesterase family.</text>
</comment>
<dbReference type="SMART" id="SM00824">
    <property type="entry name" value="PKS_TE"/>
    <property type="match status" value="1"/>
</dbReference>